<evidence type="ECO:0000256" key="1">
    <source>
        <dbReference type="SAM" id="MobiDB-lite"/>
    </source>
</evidence>
<dbReference type="Pfam" id="PF19371">
    <property type="entry name" value="DUF5946"/>
    <property type="match status" value="1"/>
</dbReference>
<dbReference type="RefSeq" id="WP_268758231.1">
    <property type="nucleotide sequence ID" value="NZ_CP113836.1"/>
</dbReference>
<keyword evidence="3" id="KW-1185">Reference proteome</keyword>
<dbReference type="InterPro" id="IPR045990">
    <property type="entry name" value="DUF5946"/>
</dbReference>
<protein>
    <submittedName>
        <fullName evidence="2">DUF5946 family protein</fullName>
    </submittedName>
</protein>
<gene>
    <name evidence="2" type="ORF">ORV05_10330</name>
</gene>
<evidence type="ECO:0000313" key="3">
    <source>
        <dbReference type="Proteomes" id="UP001163203"/>
    </source>
</evidence>
<sequence length="175" mass="18968">MAVHGERGGRTPIDREQAPGRCPECGAPAQPQSCEELFHTVLALDHSRRPPWGPLHGVTVSCFLLQHPSRLPVSERVRSWTILHTYLNEGLSATSRLTERARRANSHRHRGAALPDLSPAAPAPSGTSSPTVFGVTIADVAQDGTFPADGFPERVIAWAKATVTAWRDHEGRPGH</sequence>
<feature type="region of interest" description="Disordered" evidence="1">
    <location>
        <begin position="1"/>
        <end position="29"/>
    </location>
</feature>
<accession>A0ABY7B7M4</accession>
<evidence type="ECO:0000313" key="2">
    <source>
        <dbReference type="EMBL" id="WAL68136.1"/>
    </source>
</evidence>
<feature type="compositionally biased region" description="Basic and acidic residues" evidence="1">
    <location>
        <begin position="1"/>
        <end position="18"/>
    </location>
</feature>
<name>A0ABY7B7M4_9PSEU</name>
<proteinExistence type="predicted"/>
<dbReference type="Proteomes" id="UP001163203">
    <property type="component" value="Chromosome"/>
</dbReference>
<feature type="compositionally biased region" description="Low complexity" evidence="1">
    <location>
        <begin position="112"/>
        <end position="128"/>
    </location>
</feature>
<dbReference type="EMBL" id="CP113836">
    <property type="protein sequence ID" value="WAL68136.1"/>
    <property type="molecule type" value="Genomic_DNA"/>
</dbReference>
<feature type="region of interest" description="Disordered" evidence="1">
    <location>
        <begin position="100"/>
        <end position="128"/>
    </location>
</feature>
<organism evidence="2 3">
    <name type="scientific">Amycolatopsis cynarae</name>
    <dbReference type="NCBI Taxonomy" id="2995223"/>
    <lineage>
        <taxon>Bacteria</taxon>
        <taxon>Bacillati</taxon>
        <taxon>Actinomycetota</taxon>
        <taxon>Actinomycetes</taxon>
        <taxon>Pseudonocardiales</taxon>
        <taxon>Pseudonocardiaceae</taxon>
        <taxon>Amycolatopsis</taxon>
    </lineage>
</organism>
<reference evidence="2" key="1">
    <citation type="submission" date="2022-11" db="EMBL/GenBank/DDBJ databases">
        <authorList>
            <person name="Mo P."/>
        </authorList>
    </citation>
    <scope>NUCLEOTIDE SEQUENCE</scope>
    <source>
        <strain evidence="2">HUAS 11-8</strain>
    </source>
</reference>